<comment type="pathway">
    <text evidence="1">Secondary metabolite biosynthesis.</text>
</comment>
<evidence type="ECO:0000313" key="5">
    <source>
        <dbReference type="Proteomes" id="UP001163823"/>
    </source>
</evidence>
<dbReference type="SUPFAM" id="SSF52317">
    <property type="entry name" value="Class I glutamine amidotransferase-like"/>
    <property type="match status" value="1"/>
</dbReference>
<dbReference type="AlphaFoldDB" id="A0AAD7P959"/>
<organism evidence="4 5">
    <name type="scientific">Quillaja saponaria</name>
    <name type="common">Soap bark tree</name>
    <dbReference type="NCBI Taxonomy" id="32244"/>
    <lineage>
        <taxon>Eukaryota</taxon>
        <taxon>Viridiplantae</taxon>
        <taxon>Streptophyta</taxon>
        <taxon>Embryophyta</taxon>
        <taxon>Tracheophyta</taxon>
        <taxon>Spermatophyta</taxon>
        <taxon>Magnoliopsida</taxon>
        <taxon>eudicotyledons</taxon>
        <taxon>Gunneridae</taxon>
        <taxon>Pentapetalae</taxon>
        <taxon>rosids</taxon>
        <taxon>fabids</taxon>
        <taxon>Fabales</taxon>
        <taxon>Quillajaceae</taxon>
        <taxon>Quillaja</taxon>
    </lineage>
</organism>
<accession>A0AAD7P959</accession>
<dbReference type="PROSITE" id="PS51273">
    <property type="entry name" value="GATASE_TYPE_1"/>
    <property type="match status" value="1"/>
</dbReference>
<evidence type="ECO:0000259" key="3">
    <source>
        <dbReference type="Pfam" id="PF00117"/>
    </source>
</evidence>
<dbReference type="KEGG" id="qsa:O6P43_031678"/>
<dbReference type="Gene3D" id="3.40.50.880">
    <property type="match status" value="1"/>
</dbReference>
<proteinExistence type="inferred from homology"/>
<dbReference type="GO" id="GO:0005829">
    <property type="term" value="C:cytosol"/>
    <property type="evidence" value="ECO:0007669"/>
    <property type="project" value="TreeGrafter"/>
</dbReference>
<dbReference type="PANTHER" id="PTHR42695:SF13">
    <property type="entry name" value="GLUTAMINE AMIDOTRANSFERASE CLASS-I FAMILY PROTEIN, EXPRESSED"/>
    <property type="match status" value="1"/>
</dbReference>
<dbReference type="InterPro" id="IPR017926">
    <property type="entry name" value="GATASE"/>
</dbReference>
<dbReference type="InterPro" id="IPR029062">
    <property type="entry name" value="Class_I_gatase-like"/>
</dbReference>
<keyword evidence="5" id="KW-1185">Reference proteome</keyword>
<feature type="domain" description="Glutamine amidotransferase" evidence="3">
    <location>
        <begin position="22"/>
        <end position="143"/>
    </location>
</feature>
<dbReference type="CDD" id="cd01741">
    <property type="entry name" value="GATase1_1"/>
    <property type="match status" value="1"/>
</dbReference>
<reference evidence="4" key="1">
    <citation type="journal article" date="2023" name="Science">
        <title>Elucidation of the pathway for biosynthesis of saponin adjuvants from the soapbark tree.</title>
        <authorList>
            <person name="Reed J."/>
            <person name="Orme A."/>
            <person name="El-Demerdash A."/>
            <person name="Owen C."/>
            <person name="Martin L.B.B."/>
            <person name="Misra R.C."/>
            <person name="Kikuchi S."/>
            <person name="Rejzek M."/>
            <person name="Martin A.C."/>
            <person name="Harkess A."/>
            <person name="Leebens-Mack J."/>
            <person name="Louveau T."/>
            <person name="Stephenson M.J."/>
            <person name="Osbourn A."/>
        </authorList>
    </citation>
    <scope>NUCLEOTIDE SEQUENCE</scope>
    <source>
        <strain evidence="4">S10</strain>
    </source>
</reference>
<dbReference type="PANTHER" id="PTHR42695">
    <property type="entry name" value="GLUTAMINE AMIDOTRANSFERASE YLR126C-RELATED"/>
    <property type="match status" value="1"/>
</dbReference>
<dbReference type="EMBL" id="JARAOO010000013">
    <property type="protein sequence ID" value="KAJ7946796.1"/>
    <property type="molecule type" value="Genomic_DNA"/>
</dbReference>
<evidence type="ECO:0000313" key="4">
    <source>
        <dbReference type="EMBL" id="KAJ7946796.1"/>
    </source>
</evidence>
<sequence>MMAEEGETWDVYKVVSDEFPDDDEVGDYDGFVITGSCSDAHGNESWICKLVNLVKKLDSMRKKIMGICIGHQILCRALGGKTERSHTGWDIGVRTINLSSSALSFSFLQLPSKLAIIECHQDEVMELPDKAEVIAWSDKTEIEMFRLWRSHPGHPRPTPSTTKTFLLTSLTSFSNVMKLQRILLKR</sequence>
<comment type="similarity">
    <text evidence="2">Belongs to the peptidase C26 family.</text>
</comment>
<evidence type="ECO:0000256" key="2">
    <source>
        <dbReference type="ARBA" id="ARBA00011083"/>
    </source>
</evidence>
<dbReference type="InterPro" id="IPR044992">
    <property type="entry name" value="ChyE-like"/>
</dbReference>
<protein>
    <submittedName>
        <fullName evidence="4">Gamma-glutamyl peptidase 5-like</fullName>
    </submittedName>
</protein>
<gene>
    <name evidence="4" type="ORF">O6P43_031678</name>
</gene>
<dbReference type="Proteomes" id="UP001163823">
    <property type="component" value="Chromosome 13"/>
</dbReference>
<comment type="caution">
    <text evidence="4">The sequence shown here is derived from an EMBL/GenBank/DDBJ whole genome shotgun (WGS) entry which is preliminary data.</text>
</comment>
<name>A0AAD7P959_QUISA</name>
<evidence type="ECO:0000256" key="1">
    <source>
        <dbReference type="ARBA" id="ARBA00005179"/>
    </source>
</evidence>
<dbReference type="Pfam" id="PF00117">
    <property type="entry name" value="GATase"/>
    <property type="match status" value="1"/>
</dbReference>